<dbReference type="RefSeq" id="WP_237338326.1">
    <property type="nucleotide sequence ID" value="NZ_BAABCM010000013.1"/>
</dbReference>
<protein>
    <submittedName>
        <fullName evidence="1">Abi family protein</fullName>
    </submittedName>
</protein>
<keyword evidence="2" id="KW-1185">Reference proteome</keyword>
<dbReference type="Proteomes" id="UP001501624">
    <property type="component" value="Unassembled WGS sequence"/>
</dbReference>
<organism evidence="1 2">
    <name type="scientific">Amycolatopsis tucumanensis</name>
    <dbReference type="NCBI Taxonomy" id="401106"/>
    <lineage>
        <taxon>Bacteria</taxon>
        <taxon>Bacillati</taxon>
        <taxon>Actinomycetota</taxon>
        <taxon>Actinomycetes</taxon>
        <taxon>Pseudonocardiales</taxon>
        <taxon>Pseudonocardiaceae</taxon>
        <taxon>Amycolatopsis</taxon>
    </lineage>
</organism>
<proteinExistence type="predicted"/>
<name>A0ABP7JFA2_9PSEU</name>
<comment type="caution">
    <text evidence="1">The sequence shown here is derived from an EMBL/GenBank/DDBJ whole genome shotgun (WGS) entry which is preliminary data.</text>
</comment>
<sequence>MTDLSRLKAWFSRDRLAPYRMSARDDQSAVELYQWNAEVSAAFWRTLGHVEVLVRNALHRELSAWSRQRHQTDRWYAAIDPIVSDQTRRDVREAIRRGTRNGRPETPGRVVAELNLGFWRFLLARRYDGTLWRYCMYRAFPGKRRADVERAVAELHVLRNRIGHHEPIHNRPLTDLLALALEVASWIDPDARAWIAAGDTTPRLIAQRP</sequence>
<accession>A0ABP7JFA2</accession>
<reference evidence="2" key="1">
    <citation type="journal article" date="2019" name="Int. J. Syst. Evol. Microbiol.">
        <title>The Global Catalogue of Microorganisms (GCM) 10K type strain sequencing project: providing services to taxonomists for standard genome sequencing and annotation.</title>
        <authorList>
            <consortium name="The Broad Institute Genomics Platform"/>
            <consortium name="The Broad Institute Genome Sequencing Center for Infectious Disease"/>
            <person name="Wu L."/>
            <person name="Ma J."/>
        </authorList>
    </citation>
    <scope>NUCLEOTIDE SEQUENCE [LARGE SCALE GENOMIC DNA]</scope>
    <source>
        <strain evidence="2">JCM 17017</strain>
    </source>
</reference>
<evidence type="ECO:0000313" key="1">
    <source>
        <dbReference type="EMBL" id="GAA3843088.1"/>
    </source>
</evidence>
<dbReference type="EMBL" id="BAABCM010000013">
    <property type="protein sequence ID" value="GAA3843088.1"/>
    <property type="molecule type" value="Genomic_DNA"/>
</dbReference>
<evidence type="ECO:0000313" key="2">
    <source>
        <dbReference type="Proteomes" id="UP001501624"/>
    </source>
</evidence>
<gene>
    <name evidence="1" type="ORF">GCM10022380_71700</name>
</gene>